<dbReference type="PIRSF" id="PIRSF006487">
    <property type="entry name" value="GcvT"/>
    <property type="match status" value="1"/>
</dbReference>
<protein>
    <submittedName>
        <fullName evidence="1">Folate-binding protein YgfZ</fullName>
    </submittedName>
</protein>
<dbReference type="AlphaFoldDB" id="A0AAE6FT82"/>
<dbReference type="Gene3D" id="2.40.30.160">
    <property type="match status" value="1"/>
</dbReference>
<sequence length="306" mass="35122">MSLSVENKFIILDKTSTIKVEGDDRVQFLQGQLTQDINLISQNNALYAGFCNPKGRMLAFMLCYLDHESIHLQIDSSIQNFILQKLRMYILRSKVSLKLANETFTCVGFVGSKVLLTKNIQPPKNYLDIIQANGIMIMRLGKDDDRYQLIGETSKVNEFMKLNFSEYSSMSFNDWNNLNILDGIPDIYPTTQEAFIPQSLNMDLIEGINFKKGCYTGQEIVARTHYLGKVKRRMYRAFIKSRADLNPGDLILNNNGEEIGQLVRSANENDEKTNMLIELRVDQAREALFIKSELIEIFLEDQGRFD</sequence>
<reference evidence="1 2" key="1">
    <citation type="journal article" date="2019" name="ISME J.">
        <title>Evolution in action: habitat transition from sediment to the pelagial leads to genome streamlining in Methylophilaceae.</title>
        <authorList>
            <person name="Salcher M."/>
            <person name="Schaefle D."/>
            <person name="Kaspar M."/>
            <person name="Neuenschwander S.M."/>
            <person name="Ghai R."/>
        </authorList>
    </citation>
    <scope>NUCLEOTIDE SEQUENCE [LARGE SCALE GENOMIC DNA]</scope>
    <source>
        <strain evidence="1 2">MMS-RI-1</strain>
    </source>
</reference>
<gene>
    <name evidence="1" type="ORF">FIT61_04085</name>
</gene>
<dbReference type="PANTHER" id="PTHR22602:SF0">
    <property type="entry name" value="TRANSFERASE CAF17, MITOCHONDRIAL-RELATED"/>
    <property type="match status" value="1"/>
</dbReference>
<dbReference type="NCBIfam" id="TIGR03317">
    <property type="entry name" value="ygfZ_signature"/>
    <property type="match status" value="1"/>
</dbReference>
<dbReference type="EMBL" id="CP040986">
    <property type="protein sequence ID" value="QDD13623.1"/>
    <property type="molecule type" value="Genomic_DNA"/>
</dbReference>
<dbReference type="PANTHER" id="PTHR22602">
    <property type="entry name" value="TRANSFERASE CAF17, MITOCHONDRIAL-RELATED"/>
    <property type="match status" value="1"/>
</dbReference>
<dbReference type="GO" id="GO:0016226">
    <property type="term" value="P:iron-sulfur cluster assembly"/>
    <property type="evidence" value="ECO:0007669"/>
    <property type="project" value="TreeGrafter"/>
</dbReference>
<dbReference type="InterPro" id="IPR017703">
    <property type="entry name" value="YgfZ/GCV_T_CS"/>
</dbReference>
<dbReference type="RefSeq" id="WP_139883419.1">
    <property type="nucleotide sequence ID" value="NZ_CP040986.1"/>
</dbReference>
<dbReference type="Gene3D" id="3.30.70.1630">
    <property type="match status" value="1"/>
</dbReference>
<dbReference type="Gene3D" id="3.30.70.1400">
    <property type="entry name" value="Aminomethyltransferase beta-barrel domains"/>
    <property type="match status" value="1"/>
</dbReference>
<proteinExistence type="predicted"/>
<evidence type="ECO:0000313" key="1">
    <source>
        <dbReference type="EMBL" id="QDD13623.1"/>
    </source>
</evidence>
<dbReference type="SUPFAM" id="SSF103025">
    <property type="entry name" value="Folate-binding domain"/>
    <property type="match status" value="1"/>
</dbReference>
<dbReference type="Proteomes" id="UP000312102">
    <property type="component" value="Chromosome"/>
</dbReference>
<accession>A0AAE6FT82</accession>
<keyword evidence="2" id="KW-1185">Reference proteome</keyword>
<dbReference type="KEGG" id="mrk:FIT61_04085"/>
<evidence type="ECO:0000313" key="2">
    <source>
        <dbReference type="Proteomes" id="UP000312102"/>
    </source>
</evidence>
<name>A0AAE6FT82_9PROT</name>
<dbReference type="InterPro" id="IPR045179">
    <property type="entry name" value="YgfZ/GcvT"/>
</dbReference>
<organism evidence="1 2">
    <name type="scientific">Candidatus Methylopumilus rimovensis</name>
    <dbReference type="NCBI Taxonomy" id="2588535"/>
    <lineage>
        <taxon>Bacteria</taxon>
        <taxon>Pseudomonadati</taxon>
        <taxon>Pseudomonadota</taxon>
        <taxon>Betaproteobacteria</taxon>
        <taxon>Nitrosomonadales</taxon>
        <taxon>Methylophilaceae</taxon>
        <taxon>Candidatus Methylopumilus</taxon>
    </lineage>
</organism>